<comment type="caution">
    <text evidence="2">The sequence shown here is derived from an EMBL/GenBank/DDBJ whole genome shotgun (WGS) entry which is preliminary data.</text>
</comment>
<gene>
    <name evidence="2" type="ORF">TIFTF001_022142</name>
</gene>
<keyword evidence="3" id="KW-1185">Reference proteome</keyword>
<dbReference type="PANTHER" id="PTHR47303:SF1">
    <property type="entry name" value="NF-KAPPA-B INHIBITOR BETA"/>
    <property type="match status" value="1"/>
</dbReference>
<dbReference type="SUPFAM" id="SSF48403">
    <property type="entry name" value="Ankyrin repeat"/>
    <property type="match status" value="1"/>
</dbReference>
<evidence type="ECO:0000313" key="3">
    <source>
        <dbReference type="Proteomes" id="UP001187192"/>
    </source>
</evidence>
<dbReference type="Proteomes" id="UP001187192">
    <property type="component" value="Unassembled WGS sequence"/>
</dbReference>
<dbReference type="AlphaFoldDB" id="A0AA88ALL1"/>
<protein>
    <submittedName>
        <fullName evidence="2">Uncharacterized protein</fullName>
    </submittedName>
</protein>
<accession>A0AA88ALL1</accession>
<sequence length="190" mass="20467">MALPSSAVSSNTTAQPGNASTSQDLDRYHPLYLAALKGNWEAAKSFLDNDSDAATARITRTSMTALHVAAGEGRSEFVEKMMSAIPEEALEMRDRARFTALHHAAIAGSMRAAKALVKKKPALANAMDSEGQTPLLIASRFAYGSYDLLWYLTLVTKDEEPSRPFTGPLAMDLVLLLVLSGSVGRLRVVL</sequence>
<dbReference type="EMBL" id="BTGU01000044">
    <property type="protein sequence ID" value="GMN53002.1"/>
    <property type="molecule type" value="Genomic_DNA"/>
</dbReference>
<dbReference type="Pfam" id="PF12796">
    <property type="entry name" value="Ank_2"/>
    <property type="match status" value="1"/>
</dbReference>
<reference evidence="2" key="1">
    <citation type="submission" date="2023-07" db="EMBL/GenBank/DDBJ databases">
        <title>draft genome sequence of fig (Ficus carica).</title>
        <authorList>
            <person name="Takahashi T."/>
            <person name="Nishimura K."/>
        </authorList>
    </citation>
    <scope>NUCLEOTIDE SEQUENCE</scope>
</reference>
<evidence type="ECO:0000256" key="1">
    <source>
        <dbReference type="SAM" id="MobiDB-lite"/>
    </source>
</evidence>
<dbReference type="SMART" id="SM00248">
    <property type="entry name" value="ANK"/>
    <property type="match status" value="4"/>
</dbReference>
<dbReference type="InterPro" id="IPR002110">
    <property type="entry name" value="Ankyrin_rpt"/>
</dbReference>
<evidence type="ECO:0000313" key="2">
    <source>
        <dbReference type="EMBL" id="GMN53002.1"/>
    </source>
</evidence>
<proteinExistence type="predicted"/>
<organism evidence="2 3">
    <name type="scientific">Ficus carica</name>
    <name type="common">Common fig</name>
    <dbReference type="NCBI Taxonomy" id="3494"/>
    <lineage>
        <taxon>Eukaryota</taxon>
        <taxon>Viridiplantae</taxon>
        <taxon>Streptophyta</taxon>
        <taxon>Embryophyta</taxon>
        <taxon>Tracheophyta</taxon>
        <taxon>Spermatophyta</taxon>
        <taxon>Magnoliopsida</taxon>
        <taxon>eudicotyledons</taxon>
        <taxon>Gunneridae</taxon>
        <taxon>Pentapetalae</taxon>
        <taxon>rosids</taxon>
        <taxon>fabids</taxon>
        <taxon>Rosales</taxon>
        <taxon>Moraceae</taxon>
        <taxon>Ficeae</taxon>
        <taxon>Ficus</taxon>
    </lineage>
</organism>
<dbReference type="Gene3D" id="1.25.40.20">
    <property type="entry name" value="Ankyrin repeat-containing domain"/>
    <property type="match status" value="1"/>
</dbReference>
<dbReference type="InterPro" id="IPR036770">
    <property type="entry name" value="Ankyrin_rpt-contain_sf"/>
</dbReference>
<name>A0AA88ALL1_FICCA</name>
<dbReference type="PANTHER" id="PTHR47303">
    <property type="match status" value="1"/>
</dbReference>
<feature type="region of interest" description="Disordered" evidence="1">
    <location>
        <begin position="1"/>
        <end position="22"/>
    </location>
</feature>